<dbReference type="PANTHER" id="PTHR10794:SF94">
    <property type="entry name" value="ESTERASE YHET-RELATED"/>
    <property type="match status" value="1"/>
</dbReference>
<keyword evidence="2" id="KW-0719">Serine esterase</keyword>
<name>A0A1T5K158_9BACT</name>
<evidence type="ECO:0000259" key="5">
    <source>
        <dbReference type="Pfam" id="PF00561"/>
    </source>
</evidence>
<dbReference type="Pfam" id="PF00561">
    <property type="entry name" value="Abhydrolase_1"/>
    <property type="match status" value="1"/>
</dbReference>
<evidence type="ECO:0000256" key="3">
    <source>
        <dbReference type="ARBA" id="ARBA00022801"/>
    </source>
</evidence>
<keyword evidence="3" id="KW-0378">Hydrolase</keyword>
<gene>
    <name evidence="6" type="ORF">SAMN05660236_1712</name>
</gene>
<dbReference type="PROSITE" id="PS01133">
    <property type="entry name" value="UPF0017"/>
    <property type="match status" value="1"/>
</dbReference>
<dbReference type="GO" id="GO:0034338">
    <property type="term" value="F:short-chain carboxylesterase activity"/>
    <property type="evidence" value="ECO:0007669"/>
    <property type="project" value="TreeGrafter"/>
</dbReference>
<feature type="active site" description="Charge relay system" evidence="4">
    <location>
        <position position="287"/>
    </location>
</feature>
<dbReference type="GO" id="GO:0047372">
    <property type="term" value="F:monoacylglycerol lipase activity"/>
    <property type="evidence" value="ECO:0007669"/>
    <property type="project" value="TreeGrafter"/>
</dbReference>
<dbReference type="EMBL" id="FUZU01000001">
    <property type="protein sequence ID" value="SKC57522.1"/>
    <property type="molecule type" value="Genomic_DNA"/>
</dbReference>
<dbReference type="InterPro" id="IPR012020">
    <property type="entry name" value="ABHD4"/>
</dbReference>
<feature type="domain" description="AB hydrolase-1" evidence="5">
    <location>
        <begin position="56"/>
        <end position="290"/>
    </location>
</feature>
<evidence type="ECO:0000256" key="1">
    <source>
        <dbReference type="ARBA" id="ARBA00010884"/>
    </source>
</evidence>
<accession>A0A1T5K158</accession>
<dbReference type="PANTHER" id="PTHR10794">
    <property type="entry name" value="ABHYDROLASE DOMAIN-CONTAINING PROTEIN"/>
    <property type="match status" value="1"/>
</dbReference>
<reference evidence="6 7" key="1">
    <citation type="submission" date="2017-02" db="EMBL/GenBank/DDBJ databases">
        <authorList>
            <person name="Peterson S.W."/>
        </authorList>
    </citation>
    <scope>NUCLEOTIDE SEQUENCE [LARGE SCALE GENOMIC DNA]</scope>
    <source>
        <strain evidence="6 7">DSM 25262</strain>
    </source>
</reference>
<feature type="active site" description="Charge relay system" evidence="4">
    <location>
        <position position="134"/>
    </location>
</feature>
<evidence type="ECO:0000256" key="4">
    <source>
        <dbReference type="PIRSR" id="PIRSR005211-1"/>
    </source>
</evidence>
<proteinExistence type="inferred from homology"/>
<dbReference type="InterPro" id="IPR000952">
    <property type="entry name" value="AB_hydrolase_4_CS"/>
</dbReference>
<dbReference type="Proteomes" id="UP000190961">
    <property type="component" value="Unassembled WGS sequence"/>
</dbReference>
<dbReference type="InterPro" id="IPR029058">
    <property type="entry name" value="AB_hydrolase_fold"/>
</dbReference>
<feature type="active site" description="Charge relay system" evidence="4">
    <location>
        <position position="258"/>
    </location>
</feature>
<sequence length="311" mass="35324">MSSYQPPFFLFNAHLETIYPALLRRVTLQPYIRERISTPDHDFLDLDWLKQGSSRLVIISHGLEGNSQRGYIKGMAKMCLANGFDVLTWNLRGCSEEMNQQLRFYHSGATDDLGCVVDHAIRSGYRDITLIGFSLGGNLTLKYIGEHTPPAEIRKAVTFSVPLNLHTSCIKISLPSNRIYAERFLKSLKKKIIAKAAFRKELDIKDIDKIASLIEFDDRYTAPIHGFQNAVEYYSKSSSLQFLSNITIPTLIINAQNDPFLSEECYPVKLLANHPVVQFENPSHGGHVGFAQFNKNGLYWSEERAMNFIND</sequence>
<evidence type="ECO:0000313" key="7">
    <source>
        <dbReference type="Proteomes" id="UP000190961"/>
    </source>
</evidence>
<protein>
    <recommendedName>
        <fullName evidence="5">AB hydrolase-1 domain-containing protein</fullName>
    </recommendedName>
</protein>
<dbReference type="PIRSF" id="PIRSF005211">
    <property type="entry name" value="Ab_hydro_YheT"/>
    <property type="match status" value="1"/>
</dbReference>
<dbReference type="RefSeq" id="WP_079686238.1">
    <property type="nucleotide sequence ID" value="NZ_FUZU01000001.1"/>
</dbReference>
<dbReference type="SUPFAM" id="SSF53474">
    <property type="entry name" value="alpha/beta-Hydrolases"/>
    <property type="match status" value="1"/>
</dbReference>
<keyword evidence="7" id="KW-1185">Reference proteome</keyword>
<evidence type="ECO:0000313" key="6">
    <source>
        <dbReference type="EMBL" id="SKC57522.1"/>
    </source>
</evidence>
<dbReference type="STRING" id="688867.SAMN05660236_1712"/>
<organism evidence="6 7">
    <name type="scientific">Ohtaekwangia koreensis</name>
    <dbReference type="NCBI Taxonomy" id="688867"/>
    <lineage>
        <taxon>Bacteria</taxon>
        <taxon>Pseudomonadati</taxon>
        <taxon>Bacteroidota</taxon>
        <taxon>Cytophagia</taxon>
        <taxon>Cytophagales</taxon>
        <taxon>Fulvivirgaceae</taxon>
        <taxon>Ohtaekwangia</taxon>
    </lineage>
</organism>
<dbReference type="Gene3D" id="3.40.50.1820">
    <property type="entry name" value="alpha/beta hydrolase"/>
    <property type="match status" value="1"/>
</dbReference>
<comment type="similarity">
    <text evidence="1">Belongs to the AB hydrolase superfamily. AB hydrolase 4 family.</text>
</comment>
<dbReference type="InterPro" id="IPR050960">
    <property type="entry name" value="AB_hydrolase_4_sf"/>
</dbReference>
<dbReference type="OrthoDB" id="332676at2"/>
<dbReference type="InterPro" id="IPR000073">
    <property type="entry name" value="AB_hydrolase_1"/>
</dbReference>
<dbReference type="AlphaFoldDB" id="A0A1T5K158"/>
<evidence type="ECO:0000256" key="2">
    <source>
        <dbReference type="ARBA" id="ARBA00022487"/>
    </source>
</evidence>